<dbReference type="InterPro" id="IPR034804">
    <property type="entry name" value="SQR/QFR_C/D"/>
</dbReference>
<feature type="transmembrane region" description="Helical" evidence="16">
    <location>
        <begin position="103"/>
        <end position="127"/>
    </location>
</feature>
<dbReference type="Gene3D" id="1.20.1300.10">
    <property type="entry name" value="Fumarate reductase/succinate dehydrogenase, transmembrane subunit"/>
    <property type="match status" value="1"/>
</dbReference>
<dbReference type="AlphaFoldDB" id="A0A1G7WPV3"/>
<dbReference type="NCBIfam" id="TIGR02968">
    <property type="entry name" value="succ_dehyd_anc"/>
    <property type="match status" value="1"/>
</dbReference>
<evidence type="ECO:0000256" key="11">
    <source>
        <dbReference type="ARBA" id="ARBA00022723"/>
    </source>
</evidence>
<keyword evidence="7" id="KW-0813">Transport</keyword>
<dbReference type="STRING" id="83401.SAMN05421742_102282"/>
<dbReference type="GO" id="GO:0016020">
    <property type="term" value="C:membrane"/>
    <property type="evidence" value="ECO:0007669"/>
    <property type="project" value="UniProtKB-SubCell"/>
</dbReference>
<evidence type="ECO:0000256" key="14">
    <source>
        <dbReference type="ARBA" id="ARBA00023004"/>
    </source>
</evidence>
<dbReference type="Proteomes" id="UP000217076">
    <property type="component" value="Unassembled WGS sequence"/>
</dbReference>
<evidence type="ECO:0000256" key="3">
    <source>
        <dbReference type="ARBA" id="ARBA00004141"/>
    </source>
</evidence>
<keyword evidence="10 16" id="KW-0812">Transmembrane</keyword>
<evidence type="ECO:0000256" key="4">
    <source>
        <dbReference type="ARBA" id="ARBA00005163"/>
    </source>
</evidence>
<dbReference type="InterPro" id="IPR014312">
    <property type="entry name" value="Succ_DH_anchor"/>
</dbReference>
<dbReference type="Pfam" id="PF01127">
    <property type="entry name" value="Sdh_cyt"/>
    <property type="match status" value="1"/>
</dbReference>
<dbReference type="GO" id="GO:0006099">
    <property type="term" value="P:tricarboxylic acid cycle"/>
    <property type="evidence" value="ECO:0007669"/>
    <property type="project" value="UniProtKB-UniPathway"/>
</dbReference>
<evidence type="ECO:0000256" key="16">
    <source>
        <dbReference type="SAM" id="Phobius"/>
    </source>
</evidence>
<proteinExistence type="predicted"/>
<evidence type="ECO:0000313" key="17">
    <source>
        <dbReference type="EMBL" id="SDG74015.1"/>
    </source>
</evidence>
<reference evidence="18" key="1">
    <citation type="submission" date="2016-10" db="EMBL/GenBank/DDBJ databases">
        <authorList>
            <person name="Varghese N."/>
            <person name="Submissions S."/>
        </authorList>
    </citation>
    <scope>NUCLEOTIDE SEQUENCE [LARGE SCALE GENOMIC DNA]</scope>
    <source>
        <strain evidence="18">930I</strain>
    </source>
</reference>
<dbReference type="OrthoDB" id="9809280at2"/>
<evidence type="ECO:0000256" key="9">
    <source>
        <dbReference type="ARBA" id="ARBA00022617"/>
    </source>
</evidence>
<keyword evidence="13 16" id="KW-1133">Transmembrane helix</keyword>
<keyword evidence="9" id="KW-0349">Heme</keyword>
<dbReference type="UniPathway" id="UPA00223"/>
<keyword evidence="12" id="KW-0249">Electron transport</keyword>
<comment type="subcellular location">
    <subcellularLocation>
        <location evidence="3">Membrane</location>
        <topology evidence="3">Multi-pass membrane protein</topology>
    </subcellularLocation>
</comment>
<organism evidence="17 18">
    <name type="scientific">Roseospirillum parvum</name>
    <dbReference type="NCBI Taxonomy" id="83401"/>
    <lineage>
        <taxon>Bacteria</taxon>
        <taxon>Pseudomonadati</taxon>
        <taxon>Pseudomonadota</taxon>
        <taxon>Alphaproteobacteria</taxon>
        <taxon>Rhodospirillales</taxon>
        <taxon>Rhodospirillaceae</taxon>
        <taxon>Roseospirillum</taxon>
    </lineage>
</organism>
<keyword evidence="8" id="KW-0816">Tricarboxylic acid cycle</keyword>
<feature type="transmembrane region" description="Helical" evidence="16">
    <location>
        <begin position="66"/>
        <end position="91"/>
    </location>
</feature>
<evidence type="ECO:0000256" key="6">
    <source>
        <dbReference type="ARBA" id="ARBA00019425"/>
    </source>
</evidence>
<dbReference type="CDD" id="cd03495">
    <property type="entry name" value="SQR_TypeC_SdhD_like"/>
    <property type="match status" value="1"/>
</dbReference>
<evidence type="ECO:0000313" key="18">
    <source>
        <dbReference type="Proteomes" id="UP000217076"/>
    </source>
</evidence>
<evidence type="ECO:0000256" key="12">
    <source>
        <dbReference type="ARBA" id="ARBA00022982"/>
    </source>
</evidence>
<evidence type="ECO:0000256" key="10">
    <source>
        <dbReference type="ARBA" id="ARBA00022692"/>
    </source>
</evidence>
<dbReference type="GO" id="GO:0046872">
    <property type="term" value="F:metal ion binding"/>
    <property type="evidence" value="ECO:0007669"/>
    <property type="project" value="UniProtKB-KW"/>
</dbReference>
<comment type="cofactor">
    <cofactor evidence="1">
        <name>heme</name>
        <dbReference type="ChEBI" id="CHEBI:30413"/>
    </cofactor>
</comment>
<protein>
    <recommendedName>
        <fullName evidence="6">Succinate dehydrogenase hydrophobic membrane anchor subunit</fullName>
    </recommendedName>
</protein>
<evidence type="ECO:0000256" key="5">
    <source>
        <dbReference type="ARBA" id="ARBA00011558"/>
    </source>
</evidence>
<dbReference type="RefSeq" id="WP_092616057.1">
    <property type="nucleotide sequence ID" value="NZ_FNCV01000002.1"/>
</dbReference>
<keyword evidence="15 16" id="KW-0472">Membrane</keyword>
<sequence>MALKMQSPLGRARGRGAAKSGIAHHWFMERLTAVALVPLMLWFVAAVIANFGASHAEISAFFGQPWNAALMIMTILFGLYHGISGLMIVLGDYIHGPAKHLTLALAVPALAVLAGIYLIVCVLILALGG</sequence>
<name>A0A1G7WPV3_9PROT</name>
<accession>A0A1G7WPV3</accession>
<evidence type="ECO:0000256" key="8">
    <source>
        <dbReference type="ARBA" id="ARBA00022532"/>
    </source>
</evidence>
<dbReference type="SUPFAM" id="SSF81343">
    <property type="entry name" value="Fumarate reductase respiratory complex transmembrane subunits"/>
    <property type="match status" value="1"/>
</dbReference>
<comment type="subunit">
    <text evidence="5">Part of an enzyme complex containing four subunits: a flavoprotein, an iron-sulfur protein, plus two membrane-anchoring proteins, SdhC and SdhD.</text>
</comment>
<comment type="pathway">
    <text evidence="4">Carbohydrate metabolism; tricarboxylic acid cycle.</text>
</comment>
<evidence type="ECO:0000256" key="7">
    <source>
        <dbReference type="ARBA" id="ARBA00022448"/>
    </source>
</evidence>
<dbReference type="EMBL" id="FNCV01000002">
    <property type="protein sequence ID" value="SDG74015.1"/>
    <property type="molecule type" value="Genomic_DNA"/>
</dbReference>
<evidence type="ECO:0000256" key="13">
    <source>
        <dbReference type="ARBA" id="ARBA00022989"/>
    </source>
</evidence>
<evidence type="ECO:0000256" key="2">
    <source>
        <dbReference type="ARBA" id="ARBA00004050"/>
    </source>
</evidence>
<keyword evidence="18" id="KW-1185">Reference proteome</keyword>
<keyword evidence="11" id="KW-0479">Metal-binding</keyword>
<keyword evidence="14" id="KW-0408">Iron</keyword>
<dbReference type="GO" id="GO:0020037">
    <property type="term" value="F:heme binding"/>
    <property type="evidence" value="ECO:0007669"/>
    <property type="project" value="InterPro"/>
</dbReference>
<evidence type="ECO:0000256" key="15">
    <source>
        <dbReference type="ARBA" id="ARBA00023136"/>
    </source>
</evidence>
<gene>
    <name evidence="17" type="ORF">SAMN05421742_102282</name>
</gene>
<evidence type="ECO:0000256" key="1">
    <source>
        <dbReference type="ARBA" id="ARBA00001971"/>
    </source>
</evidence>
<dbReference type="InterPro" id="IPR000701">
    <property type="entry name" value="SuccDH_FuR_B_TM-su"/>
</dbReference>
<comment type="function">
    <text evidence="2">Membrane-anchoring subunit of succinate dehydrogenase (SDH).</text>
</comment>